<dbReference type="SMART" id="SM01196">
    <property type="entry name" value="FERM_C"/>
    <property type="match status" value="1"/>
</dbReference>
<feature type="region of interest" description="Disordered" evidence="1">
    <location>
        <begin position="395"/>
        <end position="462"/>
    </location>
</feature>
<dbReference type="Gene3D" id="1.20.80.10">
    <property type="match status" value="1"/>
</dbReference>
<accession>A0A9N7TMU1</accession>
<dbReference type="InterPro" id="IPR035963">
    <property type="entry name" value="FERM_2"/>
</dbReference>
<dbReference type="InterPro" id="IPR019747">
    <property type="entry name" value="FERM_CS"/>
</dbReference>
<dbReference type="FunFam" id="2.30.29.30:FF:000002">
    <property type="entry name" value="Band 4.1-like protein 5 isoform 1"/>
    <property type="match status" value="1"/>
</dbReference>
<dbReference type="SUPFAM" id="SSF54236">
    <property type="entry name" value="Ubiquitin-like"/>
    <property type="match status" value="1"/>
</dbReference>
<dbReference type="AlphaFoldDB" id="A0A9N7TMU1"/>
<dbReference type="Proteomes" id="UP001153269">
    <property type="component" value="Unassembled WGS sequence"/>
</dbReference>
<feature type="compositionally biased region" description="Basic residues" evidence="1">
    <location>
        <begin position="423"/>
        <end position="432"/>
    </location>
</feature>
<dbReference type="PANTHER" id="PTHR23280:SF4">
    <property type="entry name" value="BAND 4.1-LIKE PROTEIN 4A"/>
    <property type="match status" value="1"/>
</dbReference>
<feature type="domain" description="FERM" evidence="2">
    <location>
        <begin position="10"/>
        <end position="282"/>
    </location>
</feature>
<dbReference type="InterPro" id="IPR029071">
    <property type="entry name" value="Ubiquitin-like_domsf"/>
</dbReference>
<dbReference type="InterPro" id="IPR000299">
    <property type="entry name" value="FERM_domain"/>
</dbReference>
<dbReference type="InterPro" id="IPR011993">
    <property type="entry name" value="PH-like_dom_sf"/>
</dbReference>
<keyword evidence="4" id="KW-1185">Reference proteome</keyword>
<dbReference type="InterPro" id="IPR019749">
    <property type="entry name" value="Band_41_domain"/>
</dbReference>
<evidence type="ECO:0000313" key="3">
    <source>
        <dbReference type="EMBL" id="CAB1415852.1"/>
    </source>
</evidence>
<dbReference type="SUPFAM" id="SSF47031">
    <property type="entry name" value="Second domain of FERM"/>
    <property type="match status" value="1"/>
</dbReference>
<dbReference type="InterPro" id="IPR019748">
    <property type="entry name" value="FERM_central"/>
</dbReference>
<dbReference type="Pfam" id="PF09380">
    <property type="entry name" value="FERM_C"/>
    <property type="match status" value="1"/>
</dbReference>
<organism evidence="3 4">
    <name type="scientific">Pleuronectes platessa</name>
    <name type="common">European plaice</name>
    <dbReference type="NCBI Taxonomy" id="8262"/>
    <lineage>
        <taxon>Eukaryota</taxon>
        <taxon>Metazoa</taxon>
        <taxon>Chordata</taxon>
        <taxon>Craniata</taxon>
        <taxon>Vertebrata</taxon>
        <taxon>Euteleostomi</taxon>
        <taxon>Actinopterygii</taxon>
        <taxon>Neopterygii</taxon>
        <taxon>Teleostei</taxon>
        <taxon>Neoteleostei</taxon>
        <taxon>Acanthomorphata</taxon>
        <taxon>Carangaria</taxon>
        <taxon>Pleuronectiformes</taxon>
        <taxon>Pleuronectoidei</taxon>
        <taxon>Pleuronectidae</taxon>
        <taxon>Pleuronectes</taxon>
    </lineage>
</organism>
<sequence length="542" mass="62264">MACFRGSQEFYGEVLLLDDTKISLMIEHGIKKSSKAAAILHRVFSHLNVVEVKFFGLRFCDDKQHTRWLDPLKTLSRHRGLMGPPYIFYFGVKFYAENPLKLKEETTRRQFYLQLRQDVCRGRLLCPAHLKPRLSALRLQADQGDVGGAEELDLGVNQEVQIIYKSLSGVSRPQAQNLFLSLCSSLAMYGVSLFNAYGENQSEYFLGPTPGGVVIYKNKVLVGKYFWQRINKLHFKNKTFQLRVVGKNGSEKSFFFHTSDESDCKRLWRCCVEHHVFFRMSESNHSTHRLRHNSFARSPTFPRLNVGVPTNESVHEQTTKDVCSRLRANHTPERVSSEPATTQTAPPAVHSRSQTESISNAARVRRSEGGAKEEVVKPFAPWENSGLVRNLFNPKFPANIKEDPDGGRRQWRSRSLDGDQPIRHQRRRRTRSRGNTSSGSESETRTRNNEQRRRNDRQSPDDLIWQHIQKQLVDPNTHPNRQSEEIPYMEVRVTGEPIRARQSPRRRRHRRCASASDFLSETELVPPLPVTKTTGTVCQSPT</sequence>
<feature type="compositionally biased region" description="Basic and acidic residues" evidence="1">
    <location>
        <begin position="442"/>
        <end position="460"/>
    </location>
</feature>
<evidence type="ECO:0000259" key="2">
    <source>
        <dbReference type="PROSITE" id="PS50057"/>
    </source>
</evidence>
<dbReference type="CDD" id="cd14473">
    <property type="entry name" value="FERM_B-lobe"/>
    <property type="match status" value="1"/>
</dbReference>
<feature type="region of interest" description="Disordered" evidence="1">
    <location>
        <begin position="330"/>
        <end position="373"/>
    </location>
</feature>
<reference evidence="3" key="1">
    <citation type="submission" date="2020-03" db="EMBL/GenBank/DDBJ databases">
        <authorList>
            <person name="Weist P."/>
        </authorList>
    </citation>
    <scope>NUCLEOTIDE SEQUENCE</scope>
</reference>
<dbReference type="InterPro" id="IPR018979">
    <property type="entry name" value="FERM_N"/>
</dbReference>
<dbReference type="PANTHER" id="PTHR23280">
    <property type="entry name" value="4.1 G PROTEIN"/>
    <property type="match status" value="1"/>
</dbReference>
<protein>
    <recommendedName>
        <fullName evidence="2">FERM domain-containing protein</fullName>
    </recommendedName>
</protein>
<dbReference type="GO" id="GO:0031032">
    <property type="term" value="P:actomyosin structure organization"/>
    <property type="evidence" value="ECO:0007669"/>
    <property type="project" value="TreeGrafter"/>
</dbReference>
<dbReference type="SUPFAM" id="SSF50729">
    <property type="entry name" value="PH domain-like"/>
    <property type="match status" value="1"/>
</dbReference>
<feature type="compositionally biased region" description="Polar residues" evidence="1">
    <location>
        <begin position="338"/>
        <end position="360"/>
    </location>
</feature>
<evidence type="ECO:0000256" key="1">
    <source>
        <dbReference type="SAM" id="MobiDB-lite"/>
    </source>
</evidence>
<dbReference type="InterPro" id="IPR018980">
    <property type="entry name" value="FERM_PH-like_C"/>
</dbReference>
<dbReference type="PROSITE" id="PS50057">
    <property type="entry name" value="FERM_3"/>
    <property type="match status" value="1"/>
</dbReference>
<dbReference type="Gene3D" id="2.30.29.30">
    <property type="entry name" value="Pleckstrin-homology domain (PH domain)/Phosphotyrosine-binding domain (PTB)"/>
    <property type="match status" value="1"/>
</dbReference>
<name>A0A9N7TMU1_PLEPL</name>
<dbReference type="Gene3D" id="3.10.20.90">
    <property type="entry name" value="Phosphatidylinositol 3-kinase Catalytic Subunit, Chain A, domain 1"/>
    <property type="match status" value="1"/>
</dbReference>
<gene>
    <name evidence="3" type="ORF">PLEPLA_LOCUS3570</name>
</gene>
<proteinExistence type="predicted"/>
<dbReference type="PRINTS" id="PR00935">
    <property type="entry name" value="BAND41"/>
</dbReference>
<dbReference type="PROSITE" id="PS00661">
    <property type="entry name" value="FERM_2"/>
    <property type="match status" value="1"/>
</dbReference>
<dbReference type="SMART" id="SM00295">
    <property type="entry name" value="B41"/>
    <property type="match status" value="1"/>
</dbReference>
<dbReference type="CDD" id="cd13186">
    <property type="entry name" value="FERM_C_NBL4_NBL5"/>
    <property type="match status" value="1"/>
</dbReference>
<dbReference type="Pfam" id="PF00373">
    <property type="entry name" value="FERM_M"/>
    <property type="match status" value="1"/>
</dbReference>
<dbReference type="InterPro" id="IPR014352">
    <property type="entry name" value="FERM/acyl-CoA-bd_prot_sf"/>
</dbReference>
<dbReference type="PROSITE" id="PS00660">
    <property type="entry name" value="FERM_1"/>
    <property type="match status" value="1"/>
</dbReference>
<dbReference type="Pfam" id="PF09379">
    <property type="entry name" value="FERM_N"/>
    <property type="match status" value="1"/>
</dbReference>
<feature type="compositionally biased region" description="Basic and acidic residues" evidence="1">
    <location>
        <begin position="400"/>
        <end position="422"/>
    </location>
</feature>
<dbReference type="GO" id="GO:0005856">
    <property type="term" value="C:cytoskeleton"/>
    <property type="evidence" value="ECO:0007669"/>
    <property type="project" value="TreeGrafter"/>
</dbReference>
<evidence type="ECO:0000313" key="4">
    <source>
        <dbReference type="Proteomes" id="UP001153269"/>
    </source>
</evidence>
<comment type="caution">
    <text evidence="3">The sequence shown here is derived from an EMBL/GenBank/DDBJ whole genome shotgun (WGS) entry which is preliminary data.</text>
</comment>
<dbReference type="EMBL" id="CADEAL010000177">
    <property type="protein sequence ID" value="CAB1415852.1"/>
    <property type="molecule type" value="Genomic_DNA"/>
</dbReference>